<evidence type="ECO:0000256" key="8">
    <source>
        <dbReference type="ARBA" id="ARBA00023136"/>
    </source>
</evidence>
<dbReference type="CDD" id="cd06582">
    <property type="entry name" value="TM_PBP1_LivH_like"/>
    <property type="match status" value="1"/>
</dbReference>
<evidence type="ECO:0000256" key="9">
    <source>
        <dbReference type="ARBA" id="ARBA00037998"/>
    </source>
</evidence>
<evidence type="ECO:0000256" key="1">
    <source>
        <dbReference type="ARBA" id="ARBA00004651"/>
    </source>
</evidence>
<proteinExistence type="inferred from homology"/>
<dbReference type="GO" id="GO:0015190">
    <property type="term" value="F:L-leucine transmembrane transporter activity"/>
    <property type="evidence" value="ECO:0007669"/>
    <property type="project" value="TreeGrafter"/>
</dbReference>
<accession>A0A0R2P027</accession>
<dbReference type="EMBL" id="LIAS01000001">
    <property type="protein sequence ID" value="KRO31407.1"/>
    <property type="molecule type" value="Genomic_DNA"/>
</dbReference>
<comment type="caution">
    <text evidence="11">The sequence shown here is derived from an EMBL/GenBank/DDBJ whole genome shotgun (WGS) entry which is preliminary data.</text>
</comment>
<name>A0A0R2P027_9ACTN</name>
<feature type="transmembrane region" description="Helical" evidence="10">
    <location>
        <begin position="47"/>
        <end position="65"/>
    </location>
</feature>
<sequence length="316" mass="34295">MIGNFLDQFWSLTFGGLSLGFIYILIALGYTMVYGVLRMINFANSEIFMVGTFATIIIIRDVFQFTQTSEYATGFRLWLILGTALISAMLVSGILSMLVEMVAYRRLRRMNSGVLAPLISAIGVSMVLSETVRILTDSRPVASPRAMEKKFLGQFFDAGIRIDNTIIVISALILFGILVTFVNKTRMGKAIRAVSMNPNAARLMGINIDGVVSATFLVGGLMTGAAGFFYTLKYENTSAFIGFELGIAAFTAAILGGIGNIKGAFYGGLALGLLETYASFFLGTQWKAVTVFIVLVLVLYTRPNGLFGEALTQTRA</sequence>
<feature type="transmembrane region" description="Helical" evidence="10">
    <location>
        <begin position="165"/>
        <end position="182"/>
    </location>
</feature>
<dbReference type="GO" id="GO:0042941">
    <property type="term" value="P:D-alanine transmembrane transport"/>
    <property type="evidence" value="ECO:0007669"/>
    <property type="project" value="TreeGrafter"/>
</dbReference>
<feature type="transmembrane region" description="Helical" evidence="10">
    <location>
        <begin position="203"/>
        <end position="232"/>
    </location>
</feature>
<evidence type="ECO:0000313" key="11">
    <source>
        <dbReference type="EMBL" id="KRO31407.1"/>
    </source>
</evidence>
<evidence type="ECO:0000313" key="12">
    <source>
        <dbReference type="Proteomes" id="UP000053941"/>
    </source>
</evidence>
<dbReference type="GO" id="GO:1903806">
    <property type="term" value="P:L-isoleucine import across plasma membrane"/>
    <property type="evidence" value="ECO:0007669"/>
    <property type="project" value="TreeGrafter"/>
</dbReference>
<evidence type="ECO:0008006" key="13">
    <source>
        <dbReference type="Google" id="ProtNLM"/>
    </source>
</evidence>
<keyword evidence="6" id="KW-0029">Amino-acid transport</keyword>
<keyword evidence="7 10" id="KW-1133">Transmembrane helix</keyword>
<comment type="similarity">
    <text evidence="9">Belongs to the binding-protein-dependent transport system permease family. LivHM subfamily.</text>
</comment>
<feature type="transmembrane region" description="Helical" evidence="10">
    <location>
        <begin position="114"/>
        <end position="135"/>
    </location>
</feature>
<dbReference type="Proteomes" id="UP000053941">
    <property type="component" value="Unassembled WGS sequence"/>
</dbReference>
<feature type="transmembrane region" description="Helical" evidence="10">
    <location>
        <begin position="12"/>
        <end position="35"/>
    </location>
</feature>
<dbReference type="InterPro" id="IPR001851">
    <property type="entry name" value="ABC_transp_permease"/>
</dbReference>
<evidence type="ECO:0000256" key="6">
    <source>
        <dbReference type="ARBA" id="ARBA00022970"/>
    </source>
</evidence>
<keyword evidence="2" id="KW-0813">Transport</keyword>
<keyword evidence="5 10" id="KW-0812">Transmembrane</keyword>
<keyword evidence="8 10" id="KW-0472">Membrane</keyword>
<dbReference type="Pfam" id="PF02653">
    <property type="entry name" value="BPD_transp_2"/>
    <property type="match status" value="1"/>
</dbReference>
<dbReference type="GO" id="GO:0015188">
    <property type="term" value="F:L-isoleucine transmembrane transporter activity"/>
    <property type="evidence" value="ECO:0007669"/>
    <property type="project" value="TreeGrafter"/>
</dbReference>
<dbReference type="InterPro" id="IPR052157">
    <property type="entry name" value="BCAA_transport_permease"/>
</dbReference>
<dbReference type="GO" id="GO:0015808">
    <property type="term" value="P:L-alanine transport"/>
    <property type="evidence" value="ECO:0007669"/>
    <property type="project" value="TreeGrafter"/>
</dbReference>
<keyword evidence="4" id="KW-0997">Cell inner membrane</keyword>
<evidence type="ECO:0000256" key="5">
    <source>
        <dbReference type="ARBA" id="ARBA00022692"/>
    </source>
</evidence>
<comment type="subcellular location">
    <subcellularLocation>
        <location evidence="1">Cell membrane</location>
        <topology evidence="1">Multi-pass membrane protein</topology>
    </subcellularLocation>
</comment>
<evidence type="ECO:0000256" key="3">
    <source>
        <dbReference type="ARBA" id="ARBA00022475"/>
    </source>
</evidence>
<feature type="transmembrane region" description="Helical" evidence="10">
    <location>
        <begin position="77"/>
        <end position="102"/>
    </location>
</feature>
<evidence type="ECO:0000256" key="7">
    <source>
        <dbReference type="ARBA" id="ARBA00022989"/>
    </source>
</evidence>
<dbReference type="PANTHER" id="PTHR11795:SF371">
    <property type="entry name" value="HIGH-AFFINITY BRANCHED-CHAIN AMINO ACID TRANSPORT SYSTEM PERMEASE PROTEIN LIVH"/>
    <property type="match status" value="1"/>
</dbReference>
<reference evidence="11 12" key="1">
    <citation type="submission" date="2015-10" db="EMBL/GenBank/DDBJ databases">
        <title>Metagenome-Assembled Genomes uncover a global brackish microbiome.</title>
        <authorList>
            <person name="Hugerth L.W."/>
            <person name="Larsson J."/>
            <person name="Alneberg J."/>
            <person name="Lindh M.V."/>
            <person name="Legrand C."/>
            <person name="Pinhassi J."/>
            <person name="Andersson A.F."/>
        </authorList>
    </citation>
    <scope>NUCLEOTIDE SEQUENCE [LARGE SCALE GENOMIC DNA]</scope>
    <source>
        <strain evidence="11">BACL2 MAG-120802-bin41</strain>
    </source>
</reference>
<protein>
    <recommendedName>
        <fullName evidence="13">Branched-chain amino acid ABC transporter permease</fullName>
    </recommendedName>
</protein>
<keyword evidence="3" id="KW-1003">Cell membrane</keyword>
<dbReference type="GO" id="GO:0015192">
    <property type="term" value="F:L-phenylalanine transmembrane transporter activity"/>
    <property type="evidence" value="ECO:0007669"/>
    <property type="project" value="TreeGrafter"/>
</dbReference>
<gene>
    <name evidence="11" type="ORF">ABR60_03155</name>
</gene>
<organism evidence="11 12">
    <name type="scientific">Actinobacteria bacterium BACL2 MAG-120802-bin41</name>
    <dbReference type="NCBI Taxonomy" id="1655568"/>
    <lineage>
        <taxon>Bacteria</taxon>
        <taxon>Bacillati</taxon>
        <taxon>Actinomycetota</taxon>
        <taxon>Actinomycetes</taxon>
        <taxon>Actinomycetes incertae sedis</taxon>
        <taxon>ac1 cluster</taxon>
    </lineage>
</organism>
<dbReference type="GO" id="GO:0005304">
    <property type="term" value="F:L-valine transmembrane transporter activity"/>
    <property type="evidence" value="ECO:0007669"/>
    <property type="project" value="TreeGrafter"/>
</dbReference>
<dbReference type="AlphaFoldDB" id="A0A0R2P027"/>
<evidence type="ECO:0000256" key="2">
    <source>
        <dbReference type="ARBA" id="ARBA00022448"/>
    </source>
</evidence>
<feature type="transmembrane region" description="Helical" evidence="10">
    <location>
        <begin position="238"/>
        <end position="258"/>
    </location>
</feature>
<evidence type="ECO:0000256" key="4">
    <source>
        <dbReference type="ARBA" id="ARBA00022519"/>
    </source>
</evidence>
<dbReference type="GO" id="GO:0005886">
    <property type="term" value="C:plasma membrane"/>
    <property type="evidence" value="ECO:0007669"/>
    <property type="project" value="UniProtKB-SubCell"/>
</dbReference>
<evidence type="ECO:0000256" key="10">
    <source>
        <dbReference type="SAM" id="Phobius"/>
    </source>
</evidence>
<dbReference type="PANTHER" id="PTHR11795">
    <property type="entry name" value="BRANCHED-CHAIN AMINO ACID TRANSPORT SYSTEM PERMEASE PROTEIN LIVH"/>
    <property type="match status" value="1"/>
</dbReference>